<comment type="caution">
    <text evidence="10">The sequence shown here is derived from an EMBL/GenBank/DDBJ whole genome shotgun (WGS) entry which is preliminary data.</text>
</comment>
<dbReference type="Gene3D" id="1.10.510.10">
    <property type="entry name" value="Transferase(Phosphotransferase) domain 1"/>
    <property type="match status" value="1"/>
</dbReference>
<keyword evidence="11" id="KW-1185">Reference proteome</keyword>
<keyword evidence="5" id="KW-0418">Kinase</keyword>
<keyword evidence="3" id="KW-0808">Transferase</keyword>
<comment type="catalytic activity">
    <reaction evidence="7">
        <text>L-threonyl-[protein] + ATP = O-phospho-L-threonyl-[protein] + ADP + H(+)</text>
        <dbReference type="Rhea" id="RHEA:46608"/>
        <dbReference type="Rhea" id="RHEA-COMP:11060"/>
        <dbReference type="Rhea" id="RHEA-COMP:11605"/>
        <dbReference type="ChEBI" id="CHEBI:15378"/>
        <dbReference type="ChEBI" id="CHEBI:30013"/>
        <dbReference type="ChEBI" id="CHEBI:30616"/>
        <dbReference type="ChEBI" id="CHEBI:61977"/>
        <dbReference type="ChEBI" id="CHEBI:456216"/>
        <dbReference type="EC" id="2.7.11.22"/>
    </reaction>
</comment>
<keyword evidence="6" id="KW-0067">ATP-binding</keyword>
<dbReference type="InterPro" id="IPR050108">
    <property type="entry name" value="CDK"/>
</dbReference>
<evidence type="ECO:0000256" key="7">
    <source>
        <dbReference type="ARBA" id="ARBA00047811"/>
    </source>
</evidence>
<dbReference type="AlphaFoldDB" id="A0A9D4V491"/>
<evidence type="ECO:0000256" key="4">
    <source>
        <dbReference type="ARBA" id="ARBA00022741"/>
    </source>
</evidence>
<dbReference type="Pfam" id="PF00069">
    <property type="entry name" value="Pkinase"/>
    <property type="match status" value="1"/>
</dbReference>
<dbReference type="SUPFAM" id="SSF56112">
    <property type="entry name" value="Protein kinase-like (PK-like)"/>
    <property type="match status" value="1"/>
</dbReference>
<protein>
    <recommendedName>
        <fullName evidence="1">cyclin-dependent kinase</fullName>
        <ecNumber evidence="1">2.7.11.22</ecNumber>
    </recommendedName>
</protein>
<keyword evidence="2" id="KW-0723">Serine/threonine-protein kinase</keyword>
<dbReference type="GO" id="GO:0005634">
    <property type="term" value="C:nucleus"/>
    <property type="evidence" value="ECO:0007669"/>
    <property type="project" value="TreeGrafter"/>
</dbReference>
<dbReference type="InterPro" id="IPR000719">
    <property type="entry name" value="Prot_kinase_dom"/>
</dbReference>
<comment type="catalytic activity">
    <reaction evidence="8">
        <text>L-seryl-[protein] + ATP = O-phospho-L-seryl-[protein] + ADP + H(+)</text>
        <dbReference type="Rhea" id="RHEA:17989"/>
        <dbReference type="Rhea" id="RHEA-COMP:9863"/>
        <dbReference type="Rhea" id="RHEA-COMP:11604"/>
        <dbReference type="ChEBI" id="CHEBI:15378"/>
        <dbReference type="ChEBI" id="CHEBI:29999"/>
        <dbReference type="ChEBI" id="CHEBI:30616"/>
        <dbReference type="ChEBI" id="CHEBI:83421"/>
        <dbReference type="ChEBI" id="CHEBI:456216"/>
        <dbReference type="EC" id="2.7.11.22"/>
    </reaction>
</comment>
<dbReference type="Proteomes" id="UP000886520">
    <property type="component" value="Chromosome 6"/>
</dbReference>
<dbReference type="EMBL" id="JABFUD020000006">
    <property type="protein sequence ID" value="KAI5079205.1"/>
    <property type="molecule type" value="Genomic_DNA"/>
</dbReference>
<dbReference type="PROSITE" id="PS50011">
    <property type="entry name" value="PROTEIN_KINASE_DOM"/>
    <property type="match status" value="1"/>
</dbReference>
<accession>A0A9D4V491</accession>
<dbReference type="EC" id="2.7.11.22" evidence="1"/>
<dbReference type="PANTHER" id="PTHR24056">
    <property type="entry name" value="CELL DIVISION PROTEIN KINASE"/>
    <property type="match status" value="1"/>
</dbReference>
<evidence type="ECO:0000256" key="3">
    <source>
        <dbReference type="ARBA" id="ARBA00022679"/>
    </source>
</evidence>
<dbReference type="GO" id="GO:0004693">
    <property type="term" value="F:cyclin-dependent protein serine/threonine kinase activity"/>
    <property type="evidence" value="ECO:0007669"/>
    <property type="project" value="UniProtKB-EC"/>
</dbReference>
<evidence type="ECO:0000313" key="10">
    <source>
        <dbReference type="EMBL" id="KAI5079205.1"/>
    </source>
</evidence>
<evidence type="ECO:0000256" key="2">
    <source>
        <dbReference type="ARBA" id="ARBA00022527"/>
    </source>
</evidence>
<evidence type="ECO:0000259" key="9">
    <source>
        <dbReference type="PROSITE" id="PS50011"/>
    </source>
</evidence>
<evidence type="ECO:0000313" key="11">
    <source>
        <dbReference type="Proteomes" id="UP000886520"/>
    </source>
</evidence>
<organism evidence="10 11">
    <name type="scientific">Adiantum capillus-veneris</name>
    <name type="common">Maidenhair fern</name>
    <dbReference type="NCBI Taxonomy" id="13818"/>
    <lineage>
        <taxon>Eukaryota</taxon>
        <taxon>Viridiplantae</taxon>
        <taxon>Streptophyta</taxon>
        <taxon>Embryophyta</taxon>
        <taxon>Tracheophyta</taxon>
        <taxon>Polypodiopsida</taxon>
        <taxon>Polypodiidae</taxon>
        <taxon>Polypodiales</taxon>
        <taxon>Pteridineae</taxon>
        <taxon>Pteridaceae</taxon>
        <taxon>Vittarioideae</taxon>
        <taxon>Adiantum</taxon>
    </lineage>
</organism>
<gene>
    <name evidence="10" type="ORF">GOP47_0006876</name>
</gene>
<name>A0A9D4V491_ADICA</name>
<dbReference type="InterPro" id="IPR011009">
    <property type="entry name" value="Kinase-like_dom_sf"/>
</dbReference>
<evidence type="ECO:0000256" key="6">
    <source>
        <dbReference type="ARBA" id="ARBA00022840"/>
    </source>
</evidence>
<evidence type="ECO:0000256" key="8">
    <source>
        <dbReference type="ARBA" id="ARBA00048367"/>
    </source>
</evidence>
<feature type="domain" description="Protein kinase" evidence="9">
    <location>
        <begin position="1"/>
        <end position="107"/>
    </location>
</feature>
<proteinExistence type="predicted"/>
<evidence type="ECO:0000256" key="5">
    <source>
        <dbReference type="ARBA" id="ARBA00022777"/>
    </source>
</evidence>
<evidence type="ECO:0000256" key="1">
    <source>
        <dbReference type="ARBA" id="ARBA00012425"/>
    </source>
</evidence>
<reference evidence="10" key="1">
    <citation type="submission" date="2021-01" db="EMBL/GenBank/DDBJ databases">
        <title>Adiantum capillus-veneris genome.</title>
        <authorList>
            <person name="Fang Y."/>
            <person name="Liao Q."/>
        </authorList>
    </citation>
    <scope>NUCLEOTIDE SEQUENCE</scope>
    <source>
        <strain evidence="10">H3</strain>
        <tissue evidence="10">Leaf</tissue>
    </source>
</reference>
<sequence length="136" mass="15004">MGVDMWAVGCLFGELLLGKPVFPGCSDIDQLSRIVHVLGNPNEECWAGVSNLPDYGKISFAEDRSGYSLRQHIKEGSEEAHELLSKLITYNPELRLSAADALKHPYFQVEPHPMAASELRVPSPGVFVDDDSMLSF</sequence>
<keyword evidence="4" id="KW-0547">Nucleotide-binding</keyword>
<dbReference type="GO" id="GO:0005524">
    <property type="term" value="F:ATP binding"/>
    <property type="evidence" value="ECO:0007669"/>
    <property type="project" value="UniProtKB-KW"/>
</dbReference>
<dbReference type="OrthoDB" id="1427786at2759"/>
<dbReference type="PANTHER" id="PTHR24056:SF171">
    <property type="entry name" value="CYCLIN-DEPENDENT KINASE 20"/>
    <property type="match status" value="1"/>
</dbReference>